<proteinExistence type="predicted"/>
<sequence>MPKEIKAIKCPHCGSVKHTAIKPDQYRCESCHTQYFIDSDDVHVYHTVTHRTEGGYQYKAPQIPKKMIVFGAIVSAAMFFVAIFFFIGNDSSAGSTYSVSEASAPKETYTTWSGGTAPVLSSAGEPLLFSLAGRMYRGTAGSDDKNGLYAAFFDPIKKEEVSAKKLDLPNAGTTADVKLRQFTNGDMYAIINKSKIFKIDPAAQSATDVSSSLYKDQPLLQSGIATVEFMYDSYGDGLTVMTNDGKSLFYYPLVNKVYTKTELDKAQEGFSTLLPGATDRTYFTFTRKGHEFPDEKTQLLQIVHKHNSGGPRWLVTGPSWGKDYQVPSGIYSGNIPYKKVLLSKREMERGRIVSYKDITPDRLYFSPEVLFSDDKDLVILFRANASPETPFTLQCLDPNTGTIKWTTPLEAKQDIDEMIRCKEGFLGTSYRDGLVFNASGKLVSHHEIK</sequence>
<keyword evidence="1" id="KW-1133">Transmembrane helix</keyword>
<gene>
    <name evidence="2" type="ORF">MKQ68_24965</name>
</gene>
<keyword evidence="3" id="KW-1185">Reference proteome</keyword>
<feature type="transmembrane region" description="Helical" evidence="1">
    <location>
        <begin position="67"/>
        <end position="87"/>
    </location>
</feature>
<evidence type="ECO:0000256" key="1">
    <source>
        <dbReference type="SAM" id="Phobius"/>
    </source>
</evidence>
<evidence type="ECO:0000313" key="2">
    <source>
        <dbReference type="EMBL" id="UYQ93338.1"/>
    </source>
</evidence>
<evidence type="ECO:0000313" key="3">
    <source>
        <dbReference type="Proteomes" id="UP001162741"/>
    </source>
</evidence>
<name>A0ABY6J0Y3_9BACT</name>
<organism evidence="2 3">
    <name type="scientific">Chitinophaga horti</name>
    <dbReference type="NCBI Taxonomy" id="2920382"/>
    <lineage>
        <taxon>Bacteria</taxon>
        <taxon>Pseudomonadati</taxon>
        <taxon>Bacteroidota</taxon>
        <taxon>Chitinophagia</taxon>
        <taxon>Chitinophagales</taxon>
        <taxon>Chitinophagaceae</taxon>
        <taxon>Chitinophaga</taxon>
    </lineage>
</organism>
<protein>
    <recommendedName>
        <fullName evidence="4">C2H2-type domain-containing protein</fullName>
    </recommendedName>
</protein>
<dbReference type="Proteomes" id="UP001162741">
    <property type="component" value="Chromosome"/>
</dbReference>
<dbReference type="EMBL" id="CP107006">
    <property type="protein sequence ID" value="UYQ93338.1"/>
    <property type="molecule type" value="Genomic_DNA"/>
</dbReference>
<reference evidence="2" key="1">
    <citation type="submission" date="2022-10" db="EMBL/GenBank/DDBJ databases">
        <title>Chitinophaga sp. nov., isolated from soil.</title>
        <authorList>
            <person name="Jeon C.O."/>
        </authorList>
    </citation>
    <scope>NUCLEOTIDE SEQUENCE</scope>
    <source>
        <strain evidence="2">R8</strain>
    </source>
</reference>
<accession>A0ABY6J0Y3</accession>
<dbReference type="RefSeq" id="WP_264281437.1">
    <property type="nucleotide sequence ID" value="NZ_CP107006.1"/>
</dbReference>
<keyword evidence="1" id="KW-0812">Transmembrane</keyword>
<keyword evidence="1" id="KW-0472">Membrane</keyword>
<evidence type="ECO:0008006" key="4">
    <source>
        <dbReference type="Google" id="ProtNLM"/>
    </source>
</evidence>